<dbReference type="InterPro" id="IPR042188">
    <property type="entry name" value="MmgE/PrpD_sf_2"/>
</dbReference>
<dbReference type="InterPro" id="IPR042183">
    <property type="entry name" value="MmgE/PrpD_sf_1"/>
</dbReference>
<organism evidence="4 5">
    <name type="scientific">Mesorhizobium escarrei</name>
    <dbReference type="NCBI Taxonomy" id="666018"/>
    <lineage>
        <taxon>Bacteria</taxon>
        <taxon>Pseudomonadati</taxon>
        <taxon>Pseudomonadota</taxon>
        <taxon>Alphaproteobacteria</taxon>
        <taxon>Hyphomicrobiales</taxon>
        <taxon>Phyllobacteriaceae</taxon>
        <taxon>Mesorhizobium</taxon>
    </lineage>
</organism>
<dbReference type="InterPro" id="IPR045336">
    <property type="entry name" value="MmgE_PrpD_N"/>
</dbReference>
<keyword evidence="4" id="KW-0456">Lyase</keyword>
<dbReference type="Gene3D" id="3.30.1330.120">
    <property type="entry name" value="2-methylcitrate dehydratase PrpD"/>
    <property type="match status" value="1"/>
</dbReference>
<reference evidence="4 5" key="1">
    <citation type="submission" date="2022-03" db="EMBL/GenBank/DDBJ databases">
        <authorList>
            <person name="Brunel B."/>
        </authorList>
    </citation>
    <scope>NUCLEOTIDE SEQUENCE [LARGE SCALE GENOMIC DNA]</scope>
    <source>
        <strain evidence="4">STM5069sample</strain>
    </source>
</reference>
<evidence type="ECO:0000313" key="5">
    <source>
        <dbReference type="Proteomes" id="UP001153050"/>
    </source>
</evidence>
<dbReference type="PANTHER" id="PTHR16943:SF8">
    <property type="entry name" value="2-METHYLCITRATE DEHYDRATASE"/>
    <property type="match status" value="1"/>
</dbReference>
<evidence type="ECO:0000259" key="2">
    <source>
        <dbReference type="Pfam" id="PF03972"/>
    </source>
</evidence>
<dbReference type="EC" id="4.1.1.6" evidence="4"/>
<dbReference type="Proteomes" id="UP001153050">
    <property type="component" value="Unassembled WGS sequence"/>
</dbReference>
<keyword evidence="5" id="KW-1185">Reference proteome</keyword>
<comment type="caution">
    <text evidence="4">The sequence shown here is derived from an EMBL/GenBank/DDBJ whole genome shotgun (WGS) entry which is preliminary data.</text>
</comment>
<comment type="similarity">
    <text evidence="1">Belongs to the PrpD family.</text>
</comment>
<dbReference type="PANTHER" id="PTHR16943">
    <property type="entry name" value="2-METHYLCITRATE DEHYDRATASE-RELATED"/>
    <property type="match status" value="1"/>
</dbReference>
<protein>
    <submittedName>
        <fullName evidence="4">Cis-aconitate decarboxylase</fullName>
        <ecNumber evidence="4">4.1.1.6</ecNumber>
    </submittedName>
</protein>
<gene>
    <name evidence="4" type="ORF">MES5069_220197</name>
</gene>
<dbReference type="Pfam" id="PF03972">
    <property type="entry name" value="MmgE_PrpD_N"/>
    <property type="match status" value="1"/>
</dbReference>
<dbReference type="InterPro" id="IPR045337">
    <property type="entry name" value="MmgE_PrpD_C"/>
</dbReference>
<dbReference type="SUPFAM" id="SSF103378">
    <property type="entry name" value="2-methylcitrate dehydratase PrpD"/>
    <property type="match status" value="1"/>
</dbReference>
<evidence type="ECO:0000256" key="1">
    <source>
        <dbReference type="ARBA" id="ARBA00006174"/>
    </source>
</evidence>
<dbReference type="InterPro" id="IPR036148">
    <property type="entry name" value="MmgE/PrpD_sf"/>
</dbReference>
<sequence>MNLSVNGAGSLAKAMGMFVSALEFSALSPTDITTLKYGVMDCLACAIAGAPEPVTRILLDRIVNAGSAGGGATILGHSVQSSPLGAALANGVMAHACDFDDVSDPMCGHPTAPALPAILAAGELVQCSGRDVLLAYAAAIEVMTKLGRIAGYELYQSGWHATAALGVFGAAAGASKILGLNDERTATAIGIAASRVAGIRSNIGTMVKPMHCGFAARDGLEAALLAAAGATASLAALDGSNGFLDTYVSQREPSVDVGSLLGNPFDIREPGIVFKKYPSCLDTHSAIDAILELRDRHDIQPEDVKHIRCLLAPGVGGDLAYHAPEAPMEGKFSMEFCSAVALARGRVSLAEFSQEVIDDSAVRRLIGISKLDFDPELTNRDPRSFCAAARVEISLQDGRVVQKTVHHMRGHPENPMTEWEFVSKFKDCASTVLGPTQTGRALAAIEQLEQLSNLRPLTSSLVTA</sequence>
<dbReference type="GO" id="GO:0047613">
    <property type="term" value="F:aconitate decarboxylase activity"/>
    <property type="evidence" value="ECO:0007669"/>
    <property type="project" value="UniProtKB-EC"/>
</dbReference>
<feature type="domain" description="MmgE/PrpD C-terminal" evidence="3">
    <location>
        <begin position="277"/>
        <end position="449"/>
    </location>
</feature>
<dbReference type="EMBL" id="CAKXZT010000116">
    <property type="protein sequence ID" value="CAH2399506.1"/>
    <property type="molecule type" value="Genomic_DNA"/>
</dbReference>
<dbReference type="Pfam" id="PF19305">
    <property type="entry name" value="MmgE_PrpD_C"/>
    <property type="match status" value="1"/>
</dbReference>
<name>A0ABN8JS74_9HYPH</name>
<dbReference type="InterPro" id="IPR005656">
    <property type="entry name" value="MmgE_PrpD"/>
</dbReference>
<proteinExistence type="inferred from homology"/>
<evidence type="ECO:0000313" key="4">
    <source>
        <dbReference type="EMBL" id="CAH2399506.1"/>
    </source>
</evidence>
<dbReference type="Gene3D" id="1.10.4100.10">
    <property type="entry name" value="2-methylcitrate dehydratase PrpD"/>
    <property type="match status" value="1"/>
</dbReference>
<evidence type="ECO:0000259" key="3">
    <source>
        <dbReference type="Pfam" id="PF19305"/>
    </source>
</evidence>
<dbReference type="RefSeq" id="WP_254017891.1">
    <property type="nucleotide sequence ID" value="NZ_CAKXZT010000116.1"/>
</dbReference>
<feature type="domain" description="MmgE/PrpD N-terminal" evidence="2">
    <location>
        <begin position="15"/>
        <end position="254"/>
    </location>
</feature>
<accession>A0ABN8JS74</accession>